<sequence>MYDEDRRAHVAAAREAADRYGGVVCRVSAAMALEWEVRAIPFRPQITIPRHRRLKGIDLSAVQVRRMNLAPDQVDGAITTKPRTVIDCLRWLAFPAGLCVADSALRHGFPEDELCRLAATAKGPGSVMVRRVVRHADRRAANVFESALRAICISVPGLCVEPQVPIGGEDFIGTPDLVDVRLRMAIEADSFAWHGTREGLVADTRRYNAFVVHGWLVLRFTWDDVMLRPAYVREVLVEAVAAQTDGGADETPGYQ</sequence>
<keyword evidence="1" id="KW-0540">Nuclease</keyword>
<dbReference type="EMBL" id="JACCFP010000001">
    <property type="protein sequence ID" value="NYJ00100.1"/>
    <property type="molecule type" value="Genomic_DNA"/>
</dbReference>
<proteinExistence type="predicted"/>
<keyword evidence="1" id="KW-0378">Hydrolase</keyword>
<dbReference type="InterPro" id="IPR011335">
    <property type="entry name" value="Restrct_endonuc-II-like"/>
</dbReference>
<dbReference type="RefSeq" id="WP_179666736.1">
    <property type="nucleotide sequence ID" value="NZ_JACCFP010000001.1"/>
</dbReference>
<keyword evidence="2" id="KW-1185">Reference proteome</keyword>
<reference evidence="1 2" key="1">
    <citation type="submission" date="2020-07" db="EMBL/GenBank/DDBJ databases">
        <title>Sequencing the genomes of 1000 actinobacteria strains.</title>
        <authorList>
            <person name="Klenk H.-P."/>
        </authorList>
    </citation>
    <scope>NUCLEOTIDE SEQUENCE [LARGE SCALE GENOMIC DNA]</scope>
    <source>
        <strain evidence="1 2">DSM 103833</strain>
    </source>
</reference>
<accession>A0A853BW28</accession>
<evidence type="ECO:0000313" key="2">
    <source>
        <dbReference type="Proteomes" id="UP000530424"/>
    </source>
</evidence>
<dbReference type="Proteomes" id="UP000530424">
    <property type="component" value="Unassembled WGS sequence"/>
</dbReference>
<name>A0A853BW28_9ACTN</name>
<dbReference type="GO" id="GO:0004519">
    <property type="term" value="F:endonuclease activity"/>
    <property type="evidence" value="ECO:0007669"/>
    <property type="project" value="UniProtKB-KW"/>
</dbReference>
<protein>
    <submittedName>
        <fullName evidence="1">Very-short-patch-repair endonuclease</fullName>
    </submittedName>
</protein>
<comment type="caution">
    <text evidence="1">The sequence shown here is derived from an EMBL/GenBank/DDBJ whole genome shotgun (WGS) entry which is preliminary data.</text>
</comment>
<dbReference type="SUPFAM" id="SSF52980">
    <property type="entry name" value="Restriction endonuclease-like"/>
    <property type="match status" value="1"/>
</dbReference>
<dbReference type="AlphaFoldDB" id="A0A853BW28"/>
<organism evidence="1 2">
    <name type="scientific">Nocardioides thalensis</name>
    <dbReference type="NCBI Taxonomy" id="1914755"/>
    <lineage>
        <taxon>Bacteria</taxon>
        <taxon>Bacillati</taxon>
        <taxon>Actinomycetota</taxon>
        <taxon>Actinomycetes</taxon>
        <taxon>Propionibacteriales</taxon>
        <taxon>Nocardioidaceae</taxon>
        <taxon>Nocardioides</taxon>
    </lineage>
</organism>
<evidence type="ECO:0000313" key="1">
    <source>
        <dbReference type="EMBL" id="NYJ00100.1"/>
    </source>
</evidence>
<keyword evidence="1" id="KW-0255">Endonuclease</keyword>
<gene>
    <name evidence="1" type="ORF">HNR19_000798</name>
</gene>